<evidence type="ECO:0000313" key="3">
    <source>
        <dbReference type="Proteomes" id="UP000585474"/>
    </source>
</evidence>
<dbReference type="AlphaFoldDB" id="A0A7J0EDP7"/>
<comment type="caution">
    <text evidence="2">The sequence shown here is derived from an EMBL/GenBank/DDBJ whole genome shotgun (WGS) entry which is preliminary data.</text>
</comment>
<name>A0A7J0EDP7_9ERIC</name>
<keyword evidence="3" id="KW-1185">Reference proteome</keyword>
<gene>
    <name evidence="2" type="ORF">Acr_03g0013670</name>
</gene>
<protein>
    <submittedName>
        <fullName evidence="2">Uncharacterized protein</fullName>
    </submittedName>
</protein>
<reference evidence="2 3" key="1">
    <citation type="submission" date="2019-07" db="EMBL/GenBank/DDBJ databases">
        <title>De Novo Assembly of kiwifruit Actinidia rufa.</title>
        <authorList>
            <person name="Sugita-Konishi S."/>
            <person name="Sato K."/>
            <person name="Mori E."/>
            <person name="Abe Y."/>
            <person name="Kisaki G."/>
            <person name="Hamano K."/>
            <person name="Suezawa K."/>
            <person name="Otani M."/>
            <person name="Fukuda T."/>
            <person name="Manabe T."/>
            <person name="Gomi K."/>
            <person name="Tabuchi M."/>
            <person name="Akimitsu K."/>
            <person name="Kataoka I."/>
        </authorList>
    </citation>
    <scope>NUCLEOTIDE SEQUENCE [LARGE SCALE GENOMIC DNA]</scope>
    <source>
        <strain evidence="3">cv. Fuchu</strain>
    </source>
</reference>
<organism evidence="2 3">
    <name type="scientific">Actinidia rufa</name>
    <dbReference type="NCBI Taxonomy" id="165716"/>
    <lineage>
        <taxon>Eukaryota</taxon>
        <taxon>Viridiplantae</taxon>
        <taxon>Streptophyta</taxon>
        <taxon>Embryophyta</taxon>
        <taxon>Tracheophyta</taxon>
        <taxon>Spermatophyta</taxon>
        <taxon>Magnoliopsida</taxon>
        <taxon>eudicotyledons</taxon>
        <taxon>Gunneridae</taxon>
        <taxon>Pentapetalae</taxon>
        <taxon>asterids</taxon>
        <taxon>Ericales</taxon>
        <taxon>Actinidiaceae</taxon>
        <taxon>Actinidia</taxon>
    </lineage>
</organism>
<dbReference type="EMBL" id="BJWL01000003">
    <property type="protein sequence ID" value="GFY84593.1"/>
    <property type="molecule type" value="Genomic_DNA"/>
</dbReference>
<evidence type="ECO:0000313" key="2">
    <source>
        <dbReference type="EMBL" id="GFY84593.1"/>
    </source>
</evidence>
<evidence type="ECO:0000256" key="1">
    <source>
        <dbReference type="SAM" id="MobiDB-lite"/>
    </source>
</evidence>
<dbReference type="Proteomes" id="UP000585474">
    <property type="component" value="Unassembled WGS sequence"/>
</dbReference>
<proteinExistence type="predicted"/>
<accession>A0A7J0EDP7</accession>
<feature type="region of interest" description="Disordered" evidence="1">
    <location>
        <begin position="1"/>
        <end position="20"/>
    </location>
</feature>
<sequence>MGTSGMPFPGRGRTAPRSKPTVDCLNITRSRSVVAISSFWGIRRWASNNILPQVTPFYVISYLLFQLKTILRVVPVVLAEFTVFVPVPLLGIPSWVGNLNLKEIQALNTLSVNGGSVRLVKVSTVTGAFVPVLMALSRASRSLIFCDVDLSLTPIRLPLQGLLPRPVCSLPAAGLALDSKEEALSRRGGLGDRCLPLRARSAFQVRSLAGIGHGRSSVIRRAAGTWSGRVEIRVRIFRRDFQVTQFRKCIPVIPERSQEDAMWRAVRLHRDRDVIVIGRDLRR</sequence>